<dbReference type="CDD" id="cd00838">
    <property type="entry name" value="MPP_superfamily"/>
    <property type="match status" value="1"/>
</dbReference>
<dbReference type="GO" id="GO:0016787">
    <property type="term" value="F:hydrolase activity"/>
    <property type="evidence" value="ECO:0007669"/>
    <property type="project" value="InterPro"/>
</dbReference>
<keyword evidence="3" id="KW-1185">Reference proteome</keyword>
<dbReference type="Gene3D" id="3.60.21.10">
    <property type="match status" value="1"/>
</dbReference>
<name>A0A4Q2K005_9ACTN</name>
<reference evidence="2 3" key="1">
    <citation type="submission" date="2019-01" db="EMBL/GenBank/DDBJ databases">
        <title>Senegalimassilia sp. nov. KGMB04484 isolated human feces.</title>
        <authorList>
            <person name="Han K.-I."/>
            <person name="Kim J.-S."/>
            <person name="Lee K.C."/>
            <person name="Suh M.K."/>
            <person name="Eom M.K."/>
            <person name="Lee J.H."/>
            <person name="Park S.-H."/>
            <person name="Kang S.W."/>
            <person name="Park J.-E."/>
            <person name="Oh B.S."/>
            <person name="Yu S.Y."/>
            <person name="Choi S.-H."/>
            <person name="Lee D.H."/>
            <person name="Yoon H."/>
            <person name="Kim B.-Y."/>
            <person name="Lee J.H."/>
            <person name="Lee J.-S."/>
        </authorList>
    </citation>
    <scope>NUCLEOTIDE SEQUENCE [LARGE SCALE GENOMIC DNA]</scope>
    <source>
        <strain evidence="2 3">KGMB04484</strain>
    </source>
</reference>
<evidence type="ECO:0000259" key="1">
    <source>
        <dbReference type="Pfam" id="PF00149"/>
    </source>
</evidence>
<evidence type="ECO:0000313" key="3">
    <source>
        <dbReference type="Proteomes" id="UP000293345"/>
    </source>
</evidence>
<dbReference type="SUPFAM" id="SSF56300">
    <property type="entry name" value="Metallo-dependent phosphatases"/>
    <property type="match status" value="1"/>
</dbReference>
<dbReference type="OrthoDB" id="9808081at2"/>
<dbReference type="InterPro" id="IPR029052">
    <property type="entry name" value="Metallo-depent_PP-like"/>
</dbReference>
<comment type="caution">
    <text evidence="2">The sequence shown here is derived from an EMBL/GenBank/DDBJ whole genome shotgun (WGS) entry which is preliminary data.</text>
</comment>
<dbReference type="AlphaFoldDB" id="A0A4Q2K005"/>
<accession>A0A4Q2K005</accession>
<protein>
    <submittedName>
        <fullName evidence="2">Metallophosphatase family protein</fullName>
    </submittedName>
</protein>
<dbReference type="InterPro" id="IPR004843">
    <property type="entry name" value="Calcineurin-like_PHP"/>
</dbReference>
<dbReference type="Pfam" id="PF00149">
    <property type="entry name" value="Metallophos"/>
    <property type="match status" value="1"/>
</dbReference>
<gene>
    <name evidence="2" type="ORF">ET524_08840</name>
</gene>
<organism evidence="2 3">
    <name type="scientific">Senegalimassilia faecalis</name>
    <dbReference type="NCBI Taxonomy" id="2509433"/>
    <lineage>
        <taxon>Bacteria</taxon>
        <taxon>Bacillati</taxon>
        <taxon>Actinomycetota</taxon>
        <taxon>Coriobacteriia</taxon>
        <taxon>Coriobacteriales</taxon>
        <taxon>Coriobacteriaceae</taxon>
        <taxon>Senegalimassilia</taxon>
    </lineage>
</organism>
<evidence type="ECO:0000313" key="2">
    <source>
        <dbReference type="EMBL" id="RXZ54576.1"/>
    </source>
</evidence>
<proteinExistence type="predicted"/>
<feature type="domain" description="Calcineurin-like phosphoesterase" evidence="1">
    <location>
        <begin position="2"/>
        <end position="126"/>
    </location>
</feature>
<dbReference type="EMBL" id="SDPW01000001">
    <property type="protein sequence ID" value="RXZ54576.1"/>
    <property type="molecule type" value="Genomic_DNA"/>
</dbReference>
<dbReference type="RefSeq" id="WP_129425088.1">
    <property type="nucleotide sequence ID" value="NZ_SDPW01000001.1"/>
</dbReference>
<sequence length="273" mass="29857">METLVVGDLHLKQPFVLPRIDMLLAERPAIGRVVFLGDACDDWGAQPFQAREALEQYADWAERRRTEGMRVDVLLGNHDFCYIRGRRGPGTIASLMRDIRPLLEDRLHAQLACAIGSHLCTHAGVTRAWAKRYLCDLGEQNAGAIAERLNAMLADPGCWSALDSCPPSRGGWELPGPLWADLRDLADDPLPGISQLVGHTPVETATAPWVWAADSPQAHVWACDTMSLTSAGTPIGDGSLLLVNENDQVSPLTFPGNTQGFHTCVNEYLANNR</sequence>
<dbReference type="Proteomes" id="UP000293345">
    <property type="component" value="Unassembled WGS sequence"/>
</dbReference>